<dbReference type="GeneID" id="108040549"/>
<feature type="region of interest" description="Disordered" evidence="1">
    <location>
        <begin position="60"/>
        <end position="171"/>
    </location>
</feature>
<evidence type="ECO:0000256" key="2">
    <source>
        <dbReference type="SAM" id="Phobius"/>
    </source>
</evidence>
<name>A0ABM5H2K5_DRORH</name>
<feature type="compositionally biased region" description="Basic and acidic residues" evidence="1">
    <location>
        <begin position="138"/>
        <end position="164"/>
    </location>
</feature>
<keyword evidence="4" id="KW-1185">Reference proteome</keyword>
<sequence>MDLSKAESQTPADRRSGSPDYLRTLLQDLLCFFALLSVALLIVAGILFVVEDVSRMQQQHQHLHHRHLHRDKNANNSGRSLAEEPPNQGRPYFRPHTWIRFFSCQGKQPQQQPEEAEKEEPKQFDQKQQPTYPPVEPQRFRAGGDHIEDEAANKQLDSEPHQHLADNYYRS</sequence>
<keyword evidence="2" id="KW-0472">Membrane</keyword>
<keyword evidence="2" id="KW-1133">Transmembrane helix</keyword>
<accession>A0ABM5H2K5</accession>
<feature type="transmembrane region" description="Helical" evidence="2">
    <location>
        <begin position="25"/>
        <end position="50"/>
    </location>
</feature>
<dbReference type="RefSeq" id="XP_016973545.2">
    <property type="nucleotide sequence ID" value="XM_017118056.2"/>
</dbReference>
<protein>
    <submittedName>
        <fullName evidence="3">Uncharacterized protein</fullName>
    </submittedName>
</protein>
<keyword evidence="2" id="KW-0812">Transmembrane</keyword>
<feature type="compositionally biased region" description="Basic residues" evidence="1">
    <location>
        <begin position="61"/>
        <end position="70"/>
    </location>
</feature>
<proteinExistence type="predicted"/>
<dbReference type="EnsemblMetazoa" id="XM_017118056.2">
    <property type="protein sequence ID" value="XP_016973545.2"/>
    <property type="gene ID" value="LOC108040549"/>
</dbReference>
<organism evidence="3 4">
    <name type="scientific">Drosophila rhopaloa</name>
    <name type="common">Fruit fly</name>
    <dbReference type="NCBI Taxonomy" id="1041015"/>
    <lineage>
        <taxon>Eukaryota</taxon>
        <taxon>Metazoa</taxon>
        <taxon>Ecdysozoa</taxon>
        <taxon>Arthropoda</taxon>
        <taxon>Hexapoda</taxon>
        <taxon>Insecta</taxon>
        <taxon>Pterygota</taxon>
        <taxon>Neoptera</taxon>
        <taxon>Endopterygota</taxon>
        <taxon>Diptera</taxon>
        <taxon>Brachycera</taxon>
        <taxon>Muscomorpha</taxon>
        <taxon>Ephydroidea</taxon>
        <taxon>Drosophilidae</taxon>
        <taxon>Drosophila</taxon>
        <taxon>Sophophora</taxon>
    </lineage>
</organism>
<reference evidence="4" key="1">
    <citation type="journal article" date="2021" name="Elife">
        <title>Highly contiguous assemblies of 101 drosophilid genomes.</title>
        <authorList>
            <person name="Kim B.Y."/>
            <person name="Wang J.R."/>
            <person name="Miller D.E."/>
            <person name="Barmina O."/>
            <person name="Delaney E."/>
            <person name="Thompson A."/>
            <person name="Comeault A.A."/>
            <person name="Peede D."/>
            <person name="D'Agostino E.R."/>
            <person name="Pelaez J."/>
            <person name="Aguilar J.M."/>
            <person name="Haji D."/>
            <person name="Matsunaga T."/>
            <person name="Armstrong E.E."/>
            <person name="Zych M."/>
            <person name="Ogawa Y."/>
            <person name="Stamenkovic-Radak M."/>
            <person name="Jelic M."/>
            <person name="Veselinovic M.S."/>
            <person name="Tanaskovic M."/>
            <person name="Eric P."/>
            <person name="Gao J.J."/>
            <person name="Katoh T.K."/>
            <person name="Toda M.J."/>
            <person name="Watabe H."/>
            <person name="Watada M."/>
            <person name="Davis J.S."/>
            <person name="Moyle L.C."/>
            <person name="Manoli G."/>
            <person name="Bertolini E."/>
            <person name="Kostal V."/>
            <person name="Hawley R.S."/>
            <person name="Takahashi A."/>
            <person name="Jones C.D."/>
            <person name="Price D.K."/>
            <person name="Whiteman N."/>
            <person name="Kopp A."/>
            <person name="Matute D.R."/>
            <person name="Petrov D.A."/>
        </authorList>
    </citation>
    <scope>NUCLEOTIDE SEQUENCE [LARGE SCALE GENOMIC DNA]</scope>
</reference>
<evidence type="ECO:0000313" key="4">
    <source>
        <dbReference type="Proteomes" id="UP001652680"/>
    </source>
</evidence>
<evidence type="ECO:0000256" key="1">
    <source>
        <dbReference type="SAM" id="MobiDB-lite"/>
    </source>
</evidence>
<reference evidence="3" key="2">
    <citation type="submission" date="2025-05" db="UniProtKB">
        <authorList>
            <consortium name="EnsemblMetazoa"/>
        </authorList>
    </citation>
    <scope>IDENTIFICATION</scope>
</reference>
<evidence type="ECO:0000313" key="3">
    <source>
        <dbReference type="EnsemblMetazoa" id="XP_016973545.2"/>
    </source>
</evidence>
<dbReference type="Proteomes" id="UP001652680">
    <property type="component" value="Unassembled WGS sequence"/>
</dbReference>